<dbReference type="EMBL" id="MU551535">
    <property type="protein sequence ID" value="KAI5626101.1"/>
    <property type="molecule type" value="Genomic_DNA"/>
</dbReference>
<protein>
    <submittedName>
        <fullName evidence="8">SAM domain-containing protein SAMSN-1 isoform X3</fullName>
    </submittedName>
</protein>
<dbReference type="InterPro" id="IPR045860">
    <property type="entry name" value="Snake_toxin-like_sf"/>
</dbReference>
<sequence>MKLLLCTFFLVLLGSTSVLSLQCYTCSNGDCKVPTECPSPSNFCKTVASPKSQSWRCWTAGDGQTSPQSQGKSRLSMRQRPIDELWSNAPAWRPNQHVCHQLLTEYHSQDFTLKSTHDGRMVRSITSVDLSVTDVRAEVEKVIKYSTHAKRSTSFGKFDNFRRPPSPSNLEEDGTTLAEGETGVKRKDKHQSLGSKMKAIALTMRMGKRHIKSCSEDVGDDTDGEPDGGPGSSSHLEKTPNHSSNSLESLSSGQSSSSAVTGSLDVSVNRDSLRIDEDVSYTGPFCGRARVHTDFLPSPYDTDSLKLKVGDVIDIISKSPMGIWTGMLNNKVGNFKFIYVNVLLEKEHGKEDDEDKEEEESLKIRPQRTSKRSRPKTLQELLQRLHLEEYASTLLLNGYQSVDDLKHLKEKHLIELDITDPEHRRKLLAASEVIYDMGRGELDETKNEEDEDDAEASDCPRDSGCFIPKDCSDSSRDDADIH</sequence>
<dbReference type="PROSITE" id="PS50002">
    <property type="entry name" value="SH3"/>
    <property type="match status" value="1"/>
</dbReference>
<feature type="chain" id="PRO_5042105647" evidence="5">
    <location>
        <begin position="21"/>
        <end position="482"/>
    </location>
</feature>
<evidence type="ECO:0000256" key="4">
    <source>
        <dbReference type="SAM" id="MobiDB-lite"/>
    </source>
</evidence>
<feature type="compositionally biased region" description="Basic residues" evidence="4">
    <location>
        <begin position="365"/>
        <end position="375"/>
    </location>
</feature>
<dbReference type="CDD" id="cd09561">
    <property type="entry name" value="SAM_SAMSN1"/>
    <property type="match status" value="1"/>
</dbReference>
<accession>A0AAD5B061</accession>
<feature type="compositionally biased region" description="Acidic residues" evidence="4">
    <location>
        <begin position="446"/>
        <end position="456"/>
    </location>
</feature>
<evidence type="ECO:0000313" key="9">
    <source>
        <dbReference type="Proteomes" id="UP001205998"/>
    </source>
</evidence>
<dbReference type="Pfam" id="PF12485">
    <property type="entry name" value="SPIDER"/>
    <property type="match status" value="1"/>
</dbReference>
<feature type="domain" description="SH3" evidence="6">
    <location>
        <begin position="284"/>
        <end position="345"/>
    </location>
</feature>
<evidence type="ECO:0000256" key="2">
    <source>
        <dbReference type="ARBA" id="ARBA00022553"/>
    </source>
</evidence>
<dbReference type="InterPro" id="IPR001660">
    <property type="entry name" value="SAM"/>
</dbReference>
<dbReference type="InterPro" id="IPR036028">
    <property type="entry name" value="SH3-like_dom_sf"/>
</dbReference>
<evidence type="ECO:0000259" key="7">
    <source>
        <dbReference type="PROSITE" id="PS50105"/>
    </source>
</evidence>
<dbReference type="Gene3D" id="1.10.150.50">
    <property type="entry name" value="Transcription Factor, Ets-1"/>
    <property type="match status" value="1"/>
</dbReference>
<dbReference type="SUPFAM" id="SSF50044">
    <property type="entry name" value="SH3-domain"/>
    <property type="match status" value="1"/>
</dbReference>
<feature type="compositionally biased region" description="Low complexity" evidence="4">
    <location>
        <begin position="243"/>
        <end position="263"/>
    </location>
</feature>
<feature type="region of interest" description="Disordered" evidence="4">
    <location>
        <begin position="348"/>
        <end position="375"/>
    </location>
</feature>
<dbReference type="InterPro" id="IPR001452">
    <property type="entry name" value="SH3_domain"/>
</dbReference>
<organism evidence="8 9">
    <name type="scientific">Silurus asotus</name>
    <name type="common">Amur catfish</name>
    <name type="synonym">Parasilurus asotus</name>
    <dbReference type="NCBI Taxonomy" id="30991"/>
    <lineage>
        <taxon>Eukaryota</taxon>
        <taxon>Metazoa</taxon>
        <taxon>Chordata</taxon>
        <taxon>Craniata</taxon>
        <taxon>Vertebrata</taxon>
        <taxon>Euteleostomi</taxon>
        <taxon>Actinopterygii</taxon>
        <taxon>Neopterygii</taxon>
        <taxon>Teleostei</taxon>
        <taxon>Ostariophysi</taxon>
        <taxon>Siluriformes</taxon>
        <taxon>Siluridae</taxon>
        <taxon>Silurus</taxon>
    </lineage>
</organism>
<feature type="compositionally biased region" description="Acidic residues" evidence="4">
    <location>
        <begin position="217"/>
        <end position="226"/>
    </location>
</feature>
<dbReference type="InterPro" id="IPR013761">
    <property type="entry name" value="SAM/pointed_sf"/>
</dbReference>
<dbReference type="PROSITE" id="PS50105">
    <property type="entry name" value="SAM_DOMAIN"/>
    <property type="match status" value="1"/>
</dbReference>
<feature type="signal peptide" evidence="5">
    <location>
        <begin position="1"/>
        <end position="20"/>
    </location>
</feature>
<dbReference type="CDD" id="cd11822">
    <property type="entry name" value="SH3_SASH_like"/>
    <property type="match status" value="1"/>
</dbReference>
<dbReference type="SMART" id="SM00454">
    <property type="entry name" value="SAM"/>
    <property type="match status" value="1"/>
</dbReference>
<dbReference type="SMART" id="SM00326">
    <property type="entry name" value="SH3"/>
    <property type="match status" value="1"/>
</dbReference>
<evidence type="ECO:0000256" key="1">
    <source>
        <dbReference type="ARBA" id="ARBA00022443"/>
    </source>
</evidence>
<evidence type="ECO:0000256" key="5">
    <source>
        <dbReference type="SAM" id="SignalP"/>
    </source>
</evidence>
<keyword evidence="5" id="KW-0732">Signal</keyword>
<dbReference type="InterPro" id="IPR021090">
    <property type="entry name" value="SPIDER"/>
</dbReference>
<evidence type="ECO:0000256" key="3">
    <source>
        <dbReference type="PROSITE-ProRule" id="PRU00192"/>
    </source>
</evidence>
<dbReference type="AlphaFoldDB" id="A0AAD5B061"/>
<comment type="caution">
    <text evidence="8">The sequence shown here is derived from an EMBL/GenBank/DDBJ whole genome shotgun (WGS) entry which is preliminary data.</text>
</comment>
<keyword evidence="2" id="KW-0597">Phosphoprotein</keyword>
<dbReference type="Gene3D" id="2.30.30.40">
    <property type="entry name" value="SH3 Domains"/>
    <property type="match status" value="1"/>
</dbReference>
<feature type="region of interest" description="Disordered" evidence="4">
    <location>
        <begin position="214"/>
        <end position="263"/>
    </location>
</feature>
<evidence type="ECO:0000313" key="8">
    <source>
        <dbReference type="EMBL" id="KAI5626101.1"/>
    </source>
</evidence>
<keyword evidence="9" id="KW-1185">Reference proteome</keyword>
<evidence type="ECO:0000259" key="6">
    <source>
        <dbReference type="PROSITE" id="PS50002"/>
    </source>
</evidence>
<proteinExistence type="predicted"/>
<keyword evidence="1 3" id="KW-0728">SH3 domain</keyword>
<name>A0AAD5B061_SILAS</name>
<gene>
    <name evidence="8" type="ORF">C0J50_14373</name>
</gene>
<dbReference type="SUPFAM" id="SSF57302">
    <property type="entry name" value="Snake toxin-like"/>
    <property type="match status" value="1"/>
</dbReference>
<feature type="region of interest" description="Disordered" evidence="4">
    <location>
        <begin position="438"/>
        <end position="464"/>
    </location>
</feature>
<dbReference type="SUPFAM" id="SSF47769">
    <property type="entry name" value="SAM/Pointed domain"/>
    <property type="match status" value="1"/>
</dbReference>
<dbReference type="Proteomes" id="UP001205998">
    <property type="component" value="Unassembled WGS sequence"/>
</dbReference>
<dbReference type="Pfam" id="PF07647">
    <property type="entry name" value="SAM_2"/>
    <property type="match status" value="1"/>
</dbReference>
<dbReference type="InterPro" id="IPR051725">
    <property type="entry name" value="SAM-SH3_domain_protein"/>
</dbReference>
<reference evidence="8" key="1">
    <citation type="submission" date="2018-07" db="EMBL/GenBank/DDBJ databases">
        <title>Comparative genomics of catfishes provides insights into carnivory and benthic adaptation.</title>
        <authorList>
            <person name="Zhang Y."/>
            <person name="Wang D."/>
            <person name="Peng Z."/>
            <person name="Zheng S."/>
            <person name="Shao F."/>
            <person name="Tao W."/>
        </authorList>
    </citation>
    <scope>NUCLEOTIDE SEQUENCE</scope>
    <source>
        <strain evidence="8">Chongqing</strain>
    </source>
</reference>
<feature type="region of interest" description="Disordered" evidence="4">
    <location>
        <begin position="155"/>
        <end position="194"/>
    </location>
</feature>
<dbReference type="PANTHER" id="PTHR12301:SF4">
    <property type="entry name" value="SAM DOMAIN-CONTAINING PROTEIN SAMSN-1"/>
    <property type="match status" value="1"/>
</dbReference>
<dbReference type="InterPro" id="IPR037623">
    <property type="entry name" value="SAMSN1_SAM"/>
</dbReference>
<feature type="domain" description="SAM" evidence="7">
    <location>
        <begin position="373"/>
        <end position="437"/>
    </location>
</feature>
<dbReference type="Pfam" id="PF07653">
    <property type="entry name" value="SH3_2"/>
    <property type="match status" value="1"/>
</dbReference>
<dbReference type="PANTHER" id="PTHR12301">
    <property type="entry name" value="SAM-DOMAIN, SH3 AND NUCLEAR LOCALIZATION SIGNALS PROTEIN RELATED"/>
    <property type="match status" value="1"/>
</dbReference>